<proteinExistence type="predicted"/>
<protein>
    <submittedName>
        <fullName evidence="1">Uncharacterized protein</fullName>
    </submittedName>
</protein>
<dbReference type="EMBL" id="CP082781">
    <property type="protein sequence ID" value="UGS26317.1"/>
    <property type="molecule type" value="Genomic_DNA"/>
</dbReference>
<dbReference type="RefSeq" id="WP_231820023.1">
    <property type="nucleotide sequence ID" value="NZ_CP082781.1"/>
</dbReference>
<evidence type="ECO:0000313" key="2">
    <source>
        <dbReference type="Proteomes" id="UP001199642"/>
    </source>
</evidence>
<organism evidence="1 2">
    <name type="scientific">Microbacterium resistens</name>
    <dbReference type="NCBI Taxonomy" id="156977"/>
    <lineage>
        <taxon>Bacteria</taxon>
        <taxon>Bacillati</taxon>
        <taxon>Actinomycetota</taxon>
        <taxon>Actinomycetes</taxon>
        <taxon>Micrococcales</taxon>
        <taxon>Microbacteriaceae</taxon>
        <taxon>Microbacterium</taxon>
    </lineage>
</organism>
<reference evidence="1 2" key="1">
    <citation type="submission" date="2023-01" db="EMBL/GenBank/DDBJ databases">
        <title>Characterization of estradiol degrading bacteria Microbacterium sp. MZT7 and reveal degrading genes through genome analysis.</title>
        <authorList>
            <person name="Hao P."/>
            <person name="Gao Y."/>
        </authorList>
    </citation>
    <scope>NUCLEOTIDE SEQUENCE [LARGE SCALE GENOMIC DNA]</scope>
    <source>
        <strain evidence="1 2">MZT7</strain>
    </source>
</reference>
<accession>A0ABY3RV36</accession>
<dbReference type="Proteomes" id="UP001199642">
    <property type="component" value="Chromosome"/>
</dbReference>
<gene>
    <name evidence="1" type="ORF">K8F61_17075</name>
</gene>
<name>A0ABY3RV36_9MICO</name>
<sequence>MRGTFRVKGRVARMTLRIEVEAPSGGADVTDVMLQPGGNASGWLPHVTELPWSAGVS</sequence>
<evidence type="ECO:0000313" key="1">
    <source>
        <dbReference type="EMBL" id="UGS26317.1"/>
    </source>
</evidence>
<keyword evidence="2" id="KW-1185">Reference proteome</keyword>